<keyword evidence="3" id="KW-1185">Reference proteome</keyword>
<dbReference type="GO" id="GO:0008270">
    <property type="term" value="F:zinc ion binding"/>
    <property type="evidence" value="ECO:0007669"/>
    <property type="project" value="InterPro"/>
</dbReference>
<dbReference type="RefSeq" id="WP_015597063.1">
    <property type="nucleotide sequence ID" value="NC_021172.1"/>
</dbReference>
<dbReference type="InterPro" id="IPR036977">
    <property type="entry name" value="DNA_primase_Znf_CHC2"/>
</dbReference>
<evidence type="ECO:0000313" key="3">
    <source>
        <dbReference type="Proteomes" id="UP000005952"/>
    </source>
</evidence>
<name>N0B936_9HYPH</name>
<evidence type="ECO:0000313" key="2">
    <source>
        <dbReference type="EMBL" id="AGK57026.1"/>
    </source>
</evidence>
<proteinExistence type="predicted"/>
<gene>
    <name evidence="2" type="ORF">HYPDE_26728</name>
</gene>
<dbReference type="KEGG" id="hdt:HYPDE_26728"/>
<dbReference type="GO" id="GO:0006260">
    <property type="term" value="P:DNA replication"/>
    <property type="evidence" value="ECO:0007669"/>
    <property type="project" value="InterPro"/>
</dbReference>
<dbReference type="GO" id="GO:0003899">
    <property type="term" value="F:DNA-directed RNA polymerase activity"/>
    <property type="evidence" value="ECO:0007669"/>
    <property type="project" value="InterPro"/>
</dbReference>
<accession>N0B936</accession>
<dbReference type="eggNOG" id="COG0358">
    <property type="taxonomic scope" value="Bacteria"/>
</dbReference>
<organism evidence="2 3">
    <name type="scientific">Hyphomicrobium denitrificans 1NES1</name>
    <dbReference type="NCBI Taxonomy" id="670307"/>
    <lineage>
        <taxon>Bacteria</taxon>
        <taxon>Pseudomonadati</taxon>
        <taxon>Pseudomonadota</taxon>
        <taxon>Alphaproteobacteria</taxon>
        <taxon>Hyphomicrobiales</taxon>
        <taxon>Hyphomicrobiaceae</taxon>
        <taxon>Hyphomicrobium</taxon>
    </lineage>
</organism>
<dbReference type="Pfam" id="PF01807">
    <property type="entry name" value="Zn_ribbon_DnaG"/>
    <property type="match status" value="1"/>
</dbReference>
<dbReference type="InterPro" id="IPR002694">
    <property type="entry name" value="Znf_CHC2"/>
</dbReference>
<dbReference type="Gene3D" id="3.90.580.10">
    <property type="entry name" value="Zinc finger, CHC2-type domain"/>
    <property type="match status" value="1"/>
</dbReference>
<dbReference type="GO" id="GO:0003677">
    <property type="term" value="F:DNA binding"/>
    <property type="evidence" value="ECO:0007669"/>
    <property type="project" value="InterPro"/>
</dbReference>
<sequence length="201" mass="22638">MSAPKSYPVDYTQIRRLVSLTMVLSRYGLIETLTRSGQQLRGPCPIHSGTNKRQFVVNPRDGTWHCFGNCSRGGAMLELVAELEKVDVHEAAVRIAQWFAVSSPHLATTERRSKMSAVSPSFKVFTVSDREWKDPKTGEIKKGWWTRIGTAFENKDGSHNVQLDALPVPTIYDGAVQTRIVLRPYEDEEQDPEPPKKAARK</sequence>
<dbReference type="STRING" id="670307.HYPDE_26728"/>
<protein>
    <submittedName>
        <fullName evidence="2">DNA primase</fullName>
    </submittedName>
</protein>
<evidence type="ECO:0000259" key="1">
    <source>
        <dbReference type="Pfam" id="PF01807"/>
    </source>
</evidence>
<feature type="domain" description="Zinc finger CHC2-type" evidence="1">
    <location>
        <begin position="13"/>
        <end position="103"/>
    </location>
</feature>
<reference evidence="2 3" key="1">
    <citation type="journal article" date="2013" name="Genome Announc.">
        <title>Genome sequences for three denitrifying bacterial strains isolated from a uranium- and nitrate-contaminated subsurface environment.</title>
        <authorList>
            <person name="Venkatramanan R."/>
            <person name="Prakash O."/>
            <person name="Woyke T."/>
            <person name="Chain P."/>
            <person name="Goodwin L.A."/>
            <person name="Watson D."/>
            <person name="Brooks S."/>
            <person name="Kostka J.E."/>
            <person name="Green S.J."/>
        </authorList>
    </citation>
    <scope>NUCLEOTIDE SEQUENCE [LARGE SCALE GENOMIC DNA]</scope>
    <source>
        <strain evidence="2 3">1NES1</strain>
    </source>
</reference>
<dbReference type="AlphaFoldDB" id="N0B936"/>
<dbReference type="Proteomes" id="UP000005952">
    <property type="component" value="Chromosome"/>
</dbReference>
<dbReference type="SUPFAM" id="SSF57783">
    <property type="entry name" value="Zinc beta-ribbon"/>
    <property type="match status" value="1"/>
</dbReference>
<dbReference type="EMBL" id="CP005587">
    <property type="protein sequence ID" value="AGK57026.1"/>
    <property type="molecule type" value="Genomic_DNA"/>
</dbReference>
<dbReference type="HOGENOM" id="CLU_1358883_0_0_5"/>